<keyword evidence="1" id="KW-0479">Metal-binding</keyword>
<name>A0A0A1U0M8_ENTIV</name>
<evidence type="ECO:0000313" key="7">
    <source>
        <dbReference type="Proteomes" id="UP000014680"/>
    </source>
</evidence>
<evidence type="ECO:0000313" key="6">
    <source>
        <dbReference type="EMBL" id="ELP87422.1"/>
    </source>
</evidence>
<keyword evidence="2 4" id="KW-0378">Hydrolase</keyword>
<accession>A0A0A1U0M8</accession>
<dbReference type="CDD" id="cd07415">
    <property type="entry name" value="MPP_PP2A_PP4_PP6"/>
    <property type="match status" value="1"/>
</dbReference>
<dbReference type="Pfam" id="PF00149">
    <property type="entry name" value="Metallophos"/>
    <property type="match status" value="1"/>
</dbReference>
<evidence type="ECO:0000256" key="4">
    <source>
        <dbReference type="RuleBase" id="RU004273"/>
    </source>
</evidence>
<dbReference type="Gene3D" id="3.60.21.10">
    <property type="match status" value="1"/>
</dbReference>
<dbReference type="SUPFAM" id="SSF56300">
    <property type="entry name" value="Metallo-dependent phosphatases"/>
    <property type="match status" value="1"/>
</dbReference>
<dbReference type="KEGG" id="eiv:EIN_096890"/>
<proteinExistence type="inferred from homology"/>
<dbReference type="EC" id="3.1.3.16" evidence="4"/>
<keyword evidence="3" id="KW-0464">Manganese</keyword>
<feature type="domain" description="Serine/threonine specific protein phosphatases" evidence="5">
    <location>
        <begin position="109"/>
        <end position="114"/>
    </location>
</feature>
<dbReference type="VEuPathDB" id="AmoebaDB:EIN_096890"/>
<dbReference type="PROSITE" id="PS00125">
    <property type="entry name" value="SER_THR_PHOSPHATASE"/>
    <property type="match status" value="1"/>
</dbReference>
<evidence type="ECO:0000256" key="1">
    <source>
        <dbReference type="ARBA" id="ARBA00022723"/>
    </source>
</evidence>
<reference evidence="6 7" key="1">
    <citation type="submission" date="2012-10" db="EMBL/GenBank/DDBJ databases">
        <authorList>
            <person name="Zafar N."/>
            <person name="Inman J."/>
            <person name="Hall N."/>
            <person name="Lorenzi H."/>
            <person name="Caler E."/>
        </authorList>
    </citation>
    <scope>NUCLEOTIDE SEQUENCE [LARGE SCALE GENOMIC DNA]</scope>
    <source>
        <strain evidence="6 7">IP1</strain>
    </source>
</reference>
<dbReference type="EMBL" id="KB206860">
    <property type="protein sequence ID" value="ELP87422.1"/>
    <property type="molecule type" value="Genomic_DNA"/>
</dbReference>
<dbReference type="InterPro" id="IPR047129">
    <property type="entry name" value="PPA2-like"/>
</dbReference>
<dbReference type="GO" id="GO:0004722">
    <property type="term" value="F:protein serine/threonine phosphatase activity"/>
    <property type="evidence" value="ECO:0007669"/>
    <property type="project" value="UniProtKB-EC"/>
</dbReference>
<keyword evidence="7" id="KW-1185">Reference proteome</keyword>
<evidence type="ECO:0000259" key="5">
    <source>
        <dbReference type="PROSITE" id="PS00125"/>
    </source>
</evidence>
<dbReference type="Proteomes" id="UP000014680">
    <property type="component" value="Unassembled WGS sequence"/>
</dbReference>
<evidence type="ECO:0000256" key="3">
    <source>
        <dbReference type="ARBA" id="ARBA00023211"/>
    </source>
</evidence>
<dbReference type="OMA" id="LCEIICD"/>
<dbReference type="InterPro" id="IPR006186">
    <property type="entry name" value="Ser/Thr-sp_prot-phosphatase"/>
</dbReference>
<evidence type="ECO:0000256" key="2">
    <source>
        <dbReference type="ARBA" id="ARBA00022801"/>
    </source>
</evidence>
<gene>
    <name evidence="6" type="ORF">EIN_096890</name>
</gene>
<comment type="catalytic activity">
    <reaction evidence="4">
        <text>O-phospho-L-threonyl-[protein] + H2O = L-threonyl-[protein] + phosphate</text>
        <dbReference type="Rhea" id="RHEA:47004"/>
        <dbReference type="Rhea" id="RHEA-COMP:11060"/>
        <dbReference type="Rhea" id="RHEA-COMP:11605"/>
        <dbReference type="ChEBI" id="CHEBI:15377"/>
        <dbReference type="ChEBI" id="CHEBI:30013"/>
        <dbReference type="ChEBI" id="CHEBI:43474"/>
        <dbReference type="ChEBI" id="CHEBI:61977"/>
        <dbReference type="EC" id="3.1.3.16"/>
    </reaction>
</comment>
<dbReference type="RefSeq" id="XP_004254193.1">
    <property type="nucleotide sequence ID" value="XM_004254145.1"/>
</dbReference>
<comment type="similarity">
    <text evidence="4">Belongs to the PPP phosphatase family.</text>
</comment>
<dbReference type="PANTHER" id="PTHR45619">
    <property type="entry name" value="SERINE/THREONINE-PROTEIN PHOSPHATASE PP2A-RELATED"/>
    <property type="match status" value="1"/>
</dbReference>
<organism evidence="6 7">
    <name type="scientific">Entamoeba invadens IP1</name>
    <dbReference type="NCBI Taxonomy" id="370355"/>
    <lineage>
        <taxon>Eukaryota</taxon>
        <taxon>Amoebozoa</taxon>
        <taxon>Evosea</taxon>
        <taxon>Archamoebae</taxon>
        <taxon>Mastigamoebida</taxon>
        <taxon>Entamoebidae</taxon>
        <taxon>Entamoeba</taxon>
    </lineage>
</organism>
<dbReference type="PRINTS" id="PR00114">
    <property type="entry name" value="STPHPHTASE"/>
</dbReference>
<dbReference type="AlphaFoldDB" id="A0A0A1U0M8"/>
<dbReference type="InterPro" id="IPR004843">
    <property type="entry name" value="Calcineurin-like_PHP"/>
</dbReference>
<dbReference type="InterPro" id="IPR029052">
    <property type="entry name" value="Metallo-depent_PP-like"/>
</dbReference>
<dbReference type="GeneID" id="14886237"/>
<dbReference type="GO" id="GO:0046872">
    <property type="term" value="F:metal ion binding"/>
    <property type="evidence" value="ECO:0007669"/>
    <property type="project" value="UniProtKB-KW"/>
</dbReference>
<dbReference type="SMART" id="SM00156">
    <property type="entry name" value="PP2Ac"/>
    <property type="match status" value="1"/>
</dbReference>
<sequence>MSSVDECLEMLWQGEYLKENVFRDVIYPKAKEILSQTENVLSIALPITIAGDLHGQFPDVLELFRVGGRTPETNYIFMGDFVDRGVNGIEVFQLLLTLKVKYPKRINLLRGNHETRQISQTYGFYDECMKKYGNSEMWKMCCELFDFLALSAVIDNHILCVHGGLSPDIKTIDDIRKLERVREVPHDGAMSDLLWSDPDNDTEKWQPSVRGAGYLFGKEAVDEFVRVNDLQFVARAHQIVMEGFEWKFDEKVCTVWSAPNYCYRCGNRASVMELDDIGNRSFLLFDAAPENERTKESHQESYKTFLTMDHY</sequence>
<protein>
    <recommendedName>
        <fullName evidence="4">Serine/threonine-protein phosphatase</fullName>
        <ecNumber evidence="4">3.1.3.16</ecNumber>
    </recommendedName>
</protein>
<dbReference type="OrthoDB" id="1930084at2759"/>